<evidence type="ECO:0000256" key="12">
    <source>
        <dbReference type="SAM" id="Phobius"/>
    </source>
</evidence>
<keyword evidence="5" id="KW-0808">Transferase</keyword>
<dbReference type="RefSeq" id="WP_387412839.1">
    <property type="nucleotide sequence ID" value="NZ_JBIASD010000012.1"/>
</dbReference>
<evidence type="ECO:0000259" key="13">
    <source>
        <dbReference type="PROSITE" id="PS50109"/>
    </source>
</evidence>
<dbReference type="Pfam" id="PF02518">
    <property type="entry name" value="HATPase_c"/>
    <property type="match status" value="1"/>
</dbReference>
<evidence type="ECO:0000256" key="10">
    <source>
        <dbReference type="ARBA" id="ARBA00023136"/>
    </source>
</evidence>
<dbReference type="InterPro" id="IPR003594">
    <property type="entry name" value="HATPase_dom"/>
</dbReference>
<dbReference type="PRINTS" id="PR00344">
    <property type="entry name" value="BCTRLSENSOR"/>
</dbReference>
<reference evidence="15 16" key="1">
    <citation type="submission" date="2024-10" db="EMBL/GenBank/DDBJ databases">
        <title>The Natural Products Discovery Center: Release of the First 8490 Sequenced Strains for Exploring Actinobacteria Biosynthetic Diversity.</title>
        <authorList>
            <person name="Kalkreuter E."/>
            <person name="Kautsar S.A."/>
            <person name="Yang D."/>
            <person name="Bader C.D."/>
            <person name="Teijaro C.N."/>
            <person name="Fluegel L."/>
            <person name="Davis C.M."/>
            <person name="Simpson J.R."/>
            <person name="Lauterbach L."/>
            <person name="Steele A.D."/>
            <person name="Gui C."/>
            <person name="Meng S."/>
            <person name="Li G."/>
            <person name="Viehrig K."/>
            <person name="Ye F."/>
            <person name="Su P."/>
            <person name="Kiefer A.F."/>
            <person name="Nichols A."/>
            <person name="Cepeda A.J."/>
            <person name="Yan W."/>
            <person name="Fan B."/>
            <person name="Jiang Y."/>
            <person name="Adhikari A."/>
            <person name="Zheng C.-J."/>
            <person name="Schuster L."/>
            <person name="Cowan T.M."/>
            <person name="Smanski M.J."/>
            <person name="Chevrette M.G."/>
            <person name="De Carvalho L.P.S."/>
            <person name="Shen B."/>
        </authorList>
    </citation>
    <scope>NUCLEOTIDE SEQUENCE [LARGE SCALE GENOMIC DNA]</scope>
    <source>
        <strain evidence="15 16">NPDC002173</strain>
    </source>
</reference>
<keyword evidence="10 12" id="KW-0472">Membrane</keyword>
<evidence type="ECO:0000256" key="3">
    <source>
        <dbReference type="ARBA" id="ARBA00012438"/>
    </source>
</evidence>
<evidence type="ECO:0000259" key="14">
    <source>
        <dbReference type="PROSITE" id="PS50885"/>
    </source>
</evidence>
<dbReference type="PROSITE" id="PS50109">
    <property type="entry name" value="HIS_KIN"/>
    <property type="match status" value="1"/>
</dbReference>
<feature type="region of interest" description="Disordered" evidence="11">
    <location>
        <begin position="52"/>
        <end position="74"/>
    </location>
</feature>
<dbReference type="CDD" id="cd00082">
    <property type="entry name" value="HisKA"/>
    <property type="match status" value="1"/>
</dbReference>
<evidence type="ECO:0000313" key="15">
    <source>
        <dbReference type="EMBL" id="MFF3667718.1"/>
    </source>
</evidence>
<dbReference type="CDD" id="cd00075">
    <property type="entry name" value="HATPase"/>
    <property type="match status" value="1"/>
</dbReference>
<dbReference type="InterPro" id="IPR003661">
    <property type="entry name" value="HisK_dim/P_dom"/>
</dbReference>
<evidence type="ECO:0000256" key="7">
    <source>
        <dbReference type="ARBA" id="ARBA00022777"/>
    </source>
</evidence>
<evidence type="ECO:0000256" key="1">
    <source>
        <dbReference type="ARBA" id="ARBA00000085"/>
    </source>
</evidence>
<evidence type="ECO:0000256" key="8">
    <source>
        <dbReference type="ARBA" id="ARBA00022989"/>
    </source>
</evidence>
<name>A0ABW6STW1_9ACTN</name>
<organism evidence="15 16">
    <name type="scientific">Microtetraspora malaysiensis</name>
    <dbReference type="NCBI Taxonomy" id="161358"/>
    <lineage>
        <taxon>Bacteria</taxon>
        <taxon>Bacillati</taxon>
        <taxon>Actinomycetota</taxon>
        <taxon>Actinomycetes</taxon>
        <taxon>Streptosporangiales</taxon>
        <taxon>Streptosporangiaceae</taxon>
        <taxon>Microtetraspora</taxon>
    </lineage>
</organism>
<evidence type="ECO:0000313" key="16">
    <source>
        <dbReference type="Proteomes" id="UP001602013"/>
    </source>
</evidence>
<dbReference type="Gene3D" id="6.10.340.10">
    <property type="match status" value="1"/>
</dbReference>
<dbReference type="Pfam" id="PF00512">
    <property type="entry name" value="HisKA"/>
    <property type="match status" value="1"/>
</dbReference>
<protein>
    <recommendedName>
        <fullName evidence="3">histidine kinase</fullName>
        <ecNumber evidence="3">2.7.13.3</ecNumber>
    </recommendedName>
</protein>
<dbReference type="SUPFAM" id="SSF158472">
    <property type="entry name" value="HAMP domain-like"/>
    <property type="match status" value="1"/>
</dbReference>
<dbReference type="Pfam" id="PF00672">
    <property type="entry name" value="HAMP"/>
    <property type="match status" value="1"/>
</dbReference>
<dbReference type="PROSITE" id="PS50885">
    <property type="entry name" value="HAMP"/>
    <property type="match status" value="1"/>
</dbReference>
<dbReference type="SUPFAM" id="SSF55874">
    <property type="entry name" value="ATPase domain of HSP90 chaperone/DNA topoisomerase II/histidine kinase"/>
    <property type="match status" value="1"/>
</dbReference>
<feature type="region of interest" description="Disordered" evidence="11">
    <location>
        <begin position="101"/>
        <end position="127"/>
    </location>
</feature>
<dbReference type="InterPro" id="IPR004358">
    <property type="entry name" value="Sig_transdc_His_kin-like_C"/>
</dbReference>
<keyword evidence="4" id="KW-0597">Phosphoprotein</keyword>
<dbReference type="PANTHER" id="PTHR45436">
    <property type="entry name" value="SENSOR HISTIDINE KINASE YKOH"/>
    <property type="match status" value="1"/>
</dbReference>
<dbReference type="SMART" id="SM00387">
    <property type="entry name" value="HATPase_c"/>
    <property type="match status" value="1"/>
</dbReference>
<evidence type="ECO:0000256" key="2">
    <source>
        <dbReference type="ARBA" id="ARBA00004236"/>
    </source>
</evidence>
<comment type="catalytic activity">
    <reaction evidence="1">
        <text>ATP + protein L-histidine = ADP + protein N-phospho-L-histidine.</text>
        <dbReference type="EC" id="2.7.13.3"/>
    </reaction>
</comment>
<dbReference type="PANTHER" id="PTHR45436:SF5">
    <property type="entry name" value="SENSOR HISTIDINE KINASE TRCS"/>
    <property type="match status" value="1"/>
</dbReference>
<feature type="domain" description="HAMP" evidence="14">
    <location>
        <begin position="188"/>
        <end position="241"/>
    </location>
</feature>
<dbReference type="SMART" id="SM00304">
    <property type="entry name" value="HAMP"/>
    <property type="match status" value="1"/>
</dbReference>
<dbReference type="InterPro" id="IPR036890">
    <property type="entry name" value="HATPase_C_sf"/>
</dbReference>
<dbReference type="InterPro" id="IPR003660">
    <property type="entry name" value="HAMP_dom"/>
</dbReference>
<dbReference type="Proteomes" id="UP001602013">
    <property type="component" value="Unassembled WGS sequence"/>
</dbReference>
<dbReference type="Gene3D" id="3.30.565.10">
    <property type="entry name" value="Histidine kinase-like ATPase, C-terminal domain"/>
    <property type="match status" value="1"/>
</dbReference>
<keyword evidence="7" id="KW-0418">Kinase</keyword>
<dbReference type="InterPro" id="IPR036097">
    <property type="entry name" value="HisK_dim/P_sf"/>
</dbReference>
<dbReference type="EMBL" id="JBIASD010000012">
    <property type="protein sequence ID" value="MFF3667718.1"/>
    <property type="molecule type" value="Genomic_DNA"/>
</dbReference>
<keyword evidence="9" id="KW-0902">Two-component regulatory system</keyword>
<dbReference type="Gene3D" id="1.10.287.130">
    <property type="match status" value="1"/>
</dbReference>
<dbReference type="SUPFAM" id="SSF47384">
    <property type="entry name" value="Homodimeric domain of signal transducing histidine kinase"/>
    <property type="match status" value="1"/>
</dbReference>
<keyword evidence="6 12" id="KW-0812">Transmembrane</keyword>
<gene>
    <name evidence="15" type="ORF">ACFYXI_19160</name>
</gene>
<dbReference type="CDD" id="cd06225">
    <property type="entry name" value="HAMP"/>
    <property type="match status" value="1"/>
</dbReference>
<dbReference type="InterPro" id="IPR005467">
    <property type="entry name" value="His_kinase_dom"/>
</dbReference>
<comment type="subcellular location">
    <subcellularLocation>
        <location evidence="2">Cell membrane</location>
    </subcellularLocation>
</comment>
<dbReference type="InterPro" id="IPR050428">
    <property type="entry name" value="TCS_sensor_his_kinase"/>
</dbReference>
<sequence>MGRPWPLRHRLLAALLGLCAAGLTVFAAAGVLLLDRSLLSRVDSQLAEIATSFGKRPPTGPPPSLADAGPPMTPASAVDMELPTRFQVAFYDSSGTLLREVPSGSPDRPAIPTEAITRVPDGPITVPGTTGSGGWRVLVVRTPYAERMAVSMSLESNASTVHQLLVIEVAAGALVLSLLGAVALVVVRLGLRPLTRMEGTAQAIAAGEIDRRVGDADPRTEIGRLGGALNVMLERLARALRERERSERRLRHFVADASHELRTPLTSIRGFAELYHHGHAPRDPAAERVIRRIEGEAARMSVLVEDMLLLARLDQEPSLDQTAVDLHVLAGDVVHAAQARDRERPIHLAVCDDPVFVLGDERRLHQIITNLVGNAVTHTTSDTPVRVEVGRRAAAGPPPDGAVCAGPGPAAHAEAALIEVRDDGPGIAPEHLPYVFDRFYRTDTSRSRHQGGTGLGLAIAAALVEAHGGRIEVTSSGRARNRLPRPAAAACAPGRGLLRAPRGTAGRRCRSLSISMPFTHYSQLCPVRCALTRKEAHAAKIPQACRPRSSER</sequence>
<keyword evidence="15" id="KW-0067">ATP-binding</keyword>
<feature type="transmembrane region" description="Helical" evidence="12">
    <location>
        <begin position="164"/>
        <end position="187"/>
    </location>
</feature>
<keyword evidence="8 12" id="KW-1133">Transmembrane helix</keyword>
<keyword evidence="15" id="KW-0547">Nucleotide-binding</keyword>
<accession>A0ABW6STW1</accession>
<dbReference type="EC" id="2.7.13.3" evidence="3"/>
<comment type="caution">
    <text evidence="15">The sequence shown here is derived from an EMBL/GenBank/DDBJ whole genome shotgun (WGS) entry which is preliminary data.</text>
</comment>
<evidence type="ECO:0000256" key="9">
    <source>
        <dbReference type="ARBA" id="ARBA00023012"/>
    </source>
</evidence>
<feature type="domain" description="Histidine kinase" evidence="13">
    <location>
        <begin position="256"/>
        <end position="489"/>
    </location>
</feature>
<evidence type="ECO:0000256" key="11">
    <source>
        <dbReference type="SAM" id="MobiDB-lite"/>
    </source>
</evidence>
<dbReference type="SMART" id="SM00388">
    <property type="entry name" value="HisKA"/>
    <property type="match status" value="1"/>
</dbReference>
<evidence type="ECO:0000256" key="4">
    <source>
        <dbReference type="ARBA" id="ARBA00022553"/>
    </source>
</evidence>
<keyword evidence="16" id="KW-1185">Reference proteome</keyword>
<dbReference type="GO" id="GO:0005524">
    <property type="term" value="F:ATP binding"/>
    <property type="evidence" value="ECO:0007669"/>
    <property type="project" value="UniProtKB-KW"/>
</dbReference>
<evidence type="ECO:0000256" key="5">
    <source>
        <dbReference type="ARBA" id="ARBA00022679"/>
    </source>
</evidence>
<proteinExistence type="predicted"/>
<evidence type="ECO:0000256" key="6">
    <source>
        <dbReference type="ARBA" id="ARBA00022692"/>
    </source>
</evidence>